<evidence type="ECO:0000313" key="7">
    <source>
        <dbReference type="Proteomes" id="UP001208567"/>
    </source>
</evidence>
<reference evidence="6 7" key="1">
    <citation type="journal article" date="2024" name="Int. J. Syst. Evol. Microbiol.">
        <title>Clostridium omnivorum sp. nov., isolated from anoxic soil under the treatment of reductive soil disinfestation.</title>
        <authorList>
            <person name="Ueki A."/>
            <person name="Tonouchi A."/>
            <person name="Kaku N."/>
            <person name="Honma S."/>
            <person name="Ueki K."/>
        </authorList>
    </citation>
    <scope>NUCLEOTIDE SEQUENCE [LARGE SCALE GENOMIC DNA]</scope>
    <source>
        <strain evidence="6 7">E14</strain>
    </source>
</reference>
<dbReference type="Pfam" id="PF04198">
    <property type="entry name" value="Sugar-bind"/>
    <property type="match status" value="1"/>
</dbReference>
<dbReference type="InterPro" id="IPR037171">
    <property type="entry name" value="NagB/RpiA_transferase-like"/>
</dbReference>
<evidence type="ECO:0000256" key="2">
    <source>
        <dbReference type="ARBA" id="ARBA00023015"/>
    </source>
</evidence>
<dbReference type="PANTHER" id="PTHR34294:SF1">
    <property type="entry name" value="TRANSCRIPTIONAL REGULATOR LSRR"/>
    <property type="match status" value="1"/>
</dbReference>
<keyword evidence="3" id="KW-0238">DNA-binding</keyword>
<accession>A0ABQ5NC58</accession>
<evidence type="ECO:0000256" key="3">
    <source>
        <dbReference type="ARBA" id="ARBA00023125"/>
    </source>
</evidence>
<comment type="caution">
    <text evidence="6">The sequence shown here is derived from an EMBL/GenBank/DDBJ whole genome shotgun (WGS) entry which is preliminary data.</text>
</comment>
<dbReference type="PANTHER" id="PTHR34294">
    <property type="entry name" value="TRANSCRIPTIONAL REGULATOR-RELATED"/>
    <property type="match status" value="1"/>
</dbReference>
<dbReference type="InterPro" id="IPR007324">
    <property type="entry name" value="Sugar-bd_dom_put"/>
</dbReference>
<keyword evidence="4" id="KW-0804">Transcription</keyword>
<dbReference type="Gene3D" id="3.40.50.1360">
    <property type="match status" value="1"/>
</dbReference>
<protein>
    <submittedName>
        <fullName evidence="6">Glucitol operon activator</fullName>
    </submittedName>
</protein>
<gene>
    <name evidence="6" type="primary">sorC</name>
    <name evidence="6" type="ORF">bsdE14_42720</name>
</gene>
<organism evidence="6 7">
    <name type="scientific">Clostridium omnivorum</name>
    <dbReference type="NCBI Taxonomy" id="1604902"/>
    <lineage>
        <taxon>Bacteria</taxon>
        <taxon>Bacillati</taxon>
        <taxon>Bacillota</taxon>
        <taxon>Clostridia</taxon>
        <taxon>Eubacteriales</taxon>
        <taxon>Clostridiaceae</taxon>
        <taxon>Clostridium</taxon>
    </lineage>
</organism>
<proteinExistence type="inferred from homology"/>
<dbReference type="SUPFAM" id="SSF88659">
    <property type="entry name" value="Sigma3 and sigma4 domains of RNA polymerase sigma factors"/>
    <property type="match status" value="1"/>
</dbReference>
<keyword evidence="2" id="KW-0805">Transcription regulation</keyword>
<name>A0ABQ5NC58_9CLOT</name>
<comment type="similarity">
    <text evidence="1">Belongs to the SorC transcriptional regulatory family.</text>
</comment>
<dbReference type="SUPFAM" id="SSF100950">
    <property type="entry name" value="NagB/RpiA/CoA transferase-like"/>
    <property type="match status" value="1"/>
</dbReference>
<sequence length="312" mass="34936">MQNIKHIDEYTKVAYYYYKIGMTQDDIAKKMSMSRQRVNRILKKCLETGIVKIVIQDYEQQNVELEVQLETLLGLNEIIIVNNQEGEINNYLGVAASSYLKRVIKTNDIIGFSRGRALSALVNNLLPIEKLNLTVTQLVGGLNAEETNINSDYIVRRSSEILNAKPCFMYAPIILENKELRDSLMKESFFSSVYNTMKACTIAVVGIGDMSSKSSFVQKKYISTEEYNILHKENAVGEICTHYFNINGSIIESGLNDRVLAIDIDSFIKIPLRIGVGCGPEKLSAIAGAVRGKFINVLITDLETANSLTKII</sequence>
<dbReference type="Pfam" id="PF13412">
    <property type="entry name" value="HTH_24"/>
    <property type="match status" value="1"/>
</dbReference>
<keyword evidence="7" id="KW-1185">Reference proteome</keyword>
<evidence type="ECO:0000259" key="5">
    <source>
        <dbReference type="Pfam" id="PF04198"/>
    </source>
</evidence>
<dbReference type="Proteomes" id="UP001208567">
    <property type="component" value="Unassembled WGS sequence"/>
</dbReference>
<evidence type="ECO:0000256" key="4">
    <source>
        <dbReference type="ARBA" id="ARBA00023163"/>
    </source>
</evidence>
<evidence type="ECO:0000313" key="6">
    <source>
        <dbReference type="EMBL" id="GLC32862.1"/>
    </source>
</evidence>
<dbReference type="RefSeq" id="WP_264852171.1">
    <property type="nucleotide sequence ID" value="NZ_BRXR01000001.1"/>
</dbReference>
<dbReference type="Gene3D" id="1.10.10.10">
    <property type="entry name" value="Winged helix-like DNA-binding domain superfamily/Winged helix DNA-binding domain"/>
    <property type="match status" value="1"/>
</dbReference>
<feature type="domain" description="Sugar-binding" evidence="5">
    <location>
        <begin position="61"/>
        <end position="308"/>
    </location>
</feature>
<evidence type="ECO:0000256" key="1">
    <source>
        <dbReference type="ARBA" id="ARBA00010466"/>
    </source>
</evidence>
<dbReference type="InterPro" id="IPR051054">
    <property type="entry name" value="SorC_transcr_regulators"/>
</dbReference>
<dbReference type="InterPro" id="IPR036388">
    <property type="entry name" value="WH-like_DNA-bd_sf"/>
</dbReference>
<dbReference type="InterPro" id="IPR013324">
    <property type="entry name" value="RNA_pol_sigma_r3/r4-like"/>
</dbReference>
<dbReference type="EMBL" id="BRXR01000001">
    <property type="protein sequence ID" value="GLC32862.1"/>
    <property type="molecule type" value="Genomic_DNA"/>
</dbReference>